<evidence type="ECO:0000259" key="9">
    <source>
        <dbReference type="PROSITE" id="PS51323"/>
    </source>
</evidence>
<proteinExistence type="predicted"/>
<dbReference type="Gene3D" id="3.30.60.30">
    <property type="match status" value="1"/>
</dbReference>
<evidence type="ECO:0000256" key="5">
    <source>
        <dbReference type="ARBA" id="ARBA00023319"/>
    </source>
</evidence>
<evidence type="ECO:0000256" key="7">
    <source>
        <dbReference type="SAM" id="SignalP"/>
    </source>
</evidence>
<dbReference type="GO" id="GO:0009966">
    <property type="term" value="P:regulation of signal transduction"/>
    <property type="evidence" value="ECO:0007669"/>
    <property type="project" value="TreeGrafter"/>
</dbReference>
<protein>
    <submittedName>
        <fullName evidence="10">Kazal-type serine protease inhibitor domain-containing protein 1</fullName>
    </submittedName>
</protein>
<dbReference type="Gene3D" id="2.60.40.10">
    <property type="entry name" value="Immunoglobulins"/>
    <property type="match status" value="1"/>
</dbReference>
<dbReference type="GO" id="GO:0005576">
    <property type="term" value="C:extracellular region"/>
    <property type="evidence" value="ECO:0007669"/>
    <property type="project" value="UniProtKB-SubCell"/>
</dbReference>
<dbReference type="InterPro" id="IPR011390">
    <property type="entry name" value="IGFBP_rP_mac25"/>
</dbReference>
<keyword evidence="4" id="KW-1015">Disulfide bond</keyword>
<keyword evidence="11" id="KW-1185">Reference proteome</keyword>
<dbReference type="AlphaFoldDB" id="A0A4E0R9N5"/>
<dbReference type="Gene3D" id="4.10.40.20">
    <property type="match status" value="1"/>
</dbReference>
<comment type="caution">
    <text evidence="10">The sequence shown here is derived from an EMBL/GenBank/DDBJ whole genome shotgun (WGS) entry which is preliminary data.</text>
</comment>
<dbReference type="Pfam" id="PF13927">
    <property type="entry name" value="Ig_3"/>
    <property type="match status" value="1"/>
</dbReference>
<evidence type="ECO:0000256" key="4">
    <source>
        <dbReference type="ARBA" id="ARBA00023157"/>
    </source>
</evidence>
<name>A0A4E0R9N5_FASHE</name>
<dbReference type="SMART" id="SM00409">
    <property type="entry name" value="IG"/>
    <property type="match status" value="1"/>
</dbReference>
<keyword evidence="3 7" id="KW-0732">Signal</keyword>
<dbReference type="InterPro" id="IPR009030">
    <property type="entry name" value="Growth_fac_rcpt_cys_sf"/>
</dbReference>
<evidence type="ECO:0000313" key="10">
    <source>
        <dbReference type="EMBL" id="THD25309.1"/>
    </source>
</evidence>
<dbReference type="InterPro" id="IPR036058">
    <property type="entry name" value="Kazal_dom_sf"/>
</dbReference>
<evidence type="ECO:0000256" key="3">
    <source>
        <dbReference type="ARBA" id="ARBA00022729"/>
    </source>
</evidence>
<feature type="region of interest" description="Disordered" evidence="6">
    <location>
        <begin position="39"/>
        <end position="77"/>
    </location>
</feature>
<dbReference type="PROSITE" id="PS50835">
    <property type="entry name" value="IG_LIKE"/>
    <property type="match status" value="1"/>
</dbReference>
<dbReference type="Proteomes" id="UP000230066">
    <property type="component" value="Unassembled WGS sequence"/>
</dbReference>
<dbReference type="InterPro" id="IPR003599">
    <property type="entry name" value="Ig_sub"/>
</dbReference>
<dbReference type="EMBL" id="JXXN02001197">
    <property type="protein sequence ID" value="THD25309.1"/>
    <property type="molecule type" value="Genomic_DNA"/>
</dbReference>
<dbReference type="SUPFAM" id="SSF100895">
    <property type="entry name" value="Kazal-type serine protease inhibitors"/>
    <property type="match status" value="1"/>
</dbReference>
<keyword evidence="2" id="KW-0964">Secreted</keyword>
<dbReference type="InterPro" id="IPR002350">
    <property type="entry name" value="Kazal_dom"/>
</dbReference>
<keyword evidence="10" id="KW-0722">Serine protease inhibitor</keyword>
<dbReference type="CDD" id="cd00104">
    <property type="entry name" value="KAZAL_FS"/>
    <property type="match status" value="1"/>
</dbReference>
<dbReference type="GO" id="GO:0001558">
    <property type="term" value="P:regulation of cell growth"/>
    <property type="evidence" value="ECO:0007669"/>
    <property type="project" value="InterPro"/>
</dbReference>
<feature type="domain" description="Ig-like" evidence="8">
    <location>
        <begin position="217"/>
        <end position="318"/>
    </location>
</feature>
<dbReference type="SUPFAM" id="SSF48726">
    <property type="entry name" value="Immunoglobulin"/>
    <property type="match status" value="1"/>
</dbReference>
<sequence>MLGKFALSITVLLCITFGLAHGWYNSAFNAPKPQVARSYYQAQQPSQSRSQPVPQSSPTQWSQPSSGQTYEQQQQQQQRQQQQSTVVEACGECDQTKCAKNLICAVGLVRDRCGCCLVCGLEESHLCNLESEIPSYIKQHVGKPWYGRCGQNLECRVRDDVDPVFVGGSQSICYCLEPGLVCGSDGKTYSQCQLRAQVAATMGNVKKIGDGPCKQEPVAALSAPTGTVALDEKVTLICEVRGYPRADVTWHMVKPGDAKSRRMPGKSSDVTVSLRGGESETQVVSYLQITNFTLDHEGEYHCLAENELGMDDKAAHVVLKV</sequence>
<dbReference type="PANTHER" id="PTHR14186">
    <property type="entry name" value="INSULIN-LIKE GROWTH FACTOR BINDING PROTEIN-RELATED"/>
    <property type="match status" value="1"/>
</dbReference>
<dbReference type="InterPro" id="IPR013783">
    <property type="entry name" value="Ig-like_fold"/>
</dbReference>
<gene>
    <name evidence="10" type="ORF">D915_003848</name>
</gene>
<dbReference type="InterPro" id="IPR000867">
    <property type="entry name" value="IGFBP-like"/>
</dbReference>
<dbReference type="InterPro" id="IPR007110">
    <property type="entry name" value="Ig-like_dom"/>
</dbReference>
<evidence type="ECO:0000313" key="11">
    <source>
        <dbReference type="Proteomes" id="UP000230066"/>
    </source>
</evidence>
<dbReference type="InterPro" id="IPR036179">
    <property type="entry name" value="Ig-like_dom_sf"/>
</dbReference>
<feature type="compositionally biased region" description="Low complexity" evidence="6">
    <location>
        <begin position="41"/>
        <end position="77"/>
    </location>
</feature>
<dbReference type="SUPFAM" id="SSF57184">
    <property type="entry name" value="Growth factor receptor domain"/>
    <property type="match status" value="1"/>
</dbReference>
<feature type="signal peptide" evidence="7">
    <location>
        <begin position="1"/>
        <end position="22"/>
    </location>
</feature>
<accession>A0A4E0R9N5</accession>
<feature type="domain" description="IGFBP N-terminal" evidence="9">
    <location>
        <begin position="86"/>
        <end position="176"/>
    </location>
</feature>
<dbReference type="PANTHER" id="PTHR14186:SF19">
    <property type="entry name" value="INSULIN-LIKE GROWTH FACTOR-BINDING PROTEIN 7"/>
    <property type="match status" value="1"/>
</dbReference>
<evidence type="ECO:0000259" key="8">
    <source>
        <dbReference type="PROSITE" id="PS50835"/>
    </source>
</evidence>
<dbReference type="InterPro" id="IPR003598">
    <property type="entry name" value="Ig_sub2"/>
</dbReference>
<evidence type="ECO:0000256" key="2">
    <source>
        <dbReference type="ARBA" id="ARBA00022525"/>
    </source>
</evidence>
<evidence type="ECO:0000256" key="6">
    <source>
        <dbReference type="SAM" id="MobiDB-lite"/>
    </source>
</evidence>
<reference evidence="10" key="1">
    <citation type="submission" date="2019-03" db="EMBL/GenBank/DDBJ databases">
        <title>Improved annotation for the trematode Fasciola hepatica.</title>
        <authorList>
            <person name="Choi Y.-J."/>
            <person name="Martin J."/>
            <person name="Mitreva M."/>
        </authorList>
    </citation>
    <scope>NUCLEOTIDE SEQUENCE [LARGE SCALE GENOMIC DNA]</scope>
</reference>
<evidence type="ECO:0000256" key="1">
    <source>
        <dbReference type="ARBA" id="ARBA00004613"/>
    </source>
</evidence>
<organism evidence="10 11">
    <name type="scientific">Fasciola hepatica</name>
    <name type="common">Liver fluke</name>
    <dbReference type="NCBI Taxonomy" id="6192"/>
    <lineage>
        <taxon>Eukaryota</taxon>
        <taxon>Metazoa</taxon>
        <taxon>Spiralia</taxon>
        <taxon>Lophotrochozoa</taxon>
        <taxon>Platyhelminthes</taxon>
        <taxon>Trematoda</taxon>
        <taxon>Digenea</taxon>
        <taxon>Plagiorchiida</taxon>
        <taxon>Echinostomata</taxon>
        <taxon>Echinostomatoidea</taxon>
        <taxon>Fasciolidae</taxon>
        <taxon>Fasciola</taxon>
    </lineage>
</organism>
<dbReference type="CDD" id="cd00096">
    <property type="entry name" value="Ig"/>
    <property type="match status" value="1"/>
</dbReference>
<dbReference type="SMART" id="SM00280">
    <property type="entry name" value="KAZAL"/>
    <property type="match status" value="1"/>
</dbReference>
<feature type="chain" id="PRO_5020020997" evidence="7">
    <location>
        <begin position="23"/>
        <end position="321"/>
    </location>
</feature>
<dbReference type="PROSITE" id="PS51323">
    <property type="entry name" value="IGFBP_N_2"/>
    <property type="match status" value="1"/>
</dbReference>
<keyword evidence="10" id="KW-0646">Protease inhibitor</keyword>
<dbReference type="GO" id="GO:0005520">
    <property type="term" value="F:insulin-like growth factor binding"/>
    <property type="evidence" value="ECO:0007669"/>
    <property type="project" value="InterPro"/>
</dbReference>
<comment type="subcellular location">
    <subcellularLocation>
        <location evidence="1">Secreted</location>
    </subcellularLocation>
</comment>
<keyword evidence="5" id="KW-0393">Immunoglobulin domain</keyword>
<dbReference type="SMART" id="SM00408">
    <property type="entry name" value="IGc2"/>
    <property type="match status" value="1"/>
</dbReference>